<proteinExistence type="inferred from homology"/>
<dbReference type="EMBL" id="KK198756">
    <property type="protein sequence ID" value="KCW78148.1"/>
    <property type="molecule type" value="Genomic_DNA"/>
</dbReference>
<dbReference type="FunCoup" id="A0A059CI65">
    <property type="interactions" value="1568"/>
</dbReference>
<reference evidence="5" key="1">
    <citation type="submission" date="2013-07" db="EMBL/GenBank/DDBJ databases">
        <title>The genome of Eucalyptus grandis.</title>
        <authorList>
            <person name="Schmutz J."/>
            <person name="Hayes R."/>
            <person name="Myburg A."/>
            <person name="Tuskan G."/>
            <person name="Grattapaglia D."/>
            <person name="Rokhsar D.S."/>
        </authorList>
    </citation>
    <scope>NUCLEOTIDE SEQUENCE</scope>
    <source>
        <tissue evidence="5">Leaf extractions</tissue>
    </source>
</reference>
<dbReference type="InterPro" id="IPR004993">
    <property type="entry name" value="GH3"/>
</dbReference>
<gene>
    <name evidence="5" type="ORF">EUGRSUZ_D02349</name>
</gene>
<dbReference type="Pfam" id="PF23572">
    <property type="entry name" value="GH3_C"/>
    <property type="match status" value="1"/>
</dbReference>
<dbReference type="GO" id="GO:0016881">
    <property type="term" value="F:acid-amino acid ligase activity"/>
    <property type="evidence" value="ECO:0000318"/>
    <property type="project" value="GO_Central"/>
</dbReference>
<evidence type="ECO:0000259" key="3">
    <source>
        <dbReference type="Pfam" id="PF23571"/>
    </source>
</evidence>
<keyword evidence="2" id="KW-0436">Ligase</keyword>
<protein>
    <submittedName>
        <fullName evidence="5">Uncharacterized protein</fullName>
    </submittedName>
</protein>
<dbReference type="Gramene" id="KCW78148">
    <property type="protein sequence ID" value="KCW78148"/>
    <property type="gene ID" value="EUGRSUZ_D02349"/>
</dbReference>
<feature type="domain" description="GH3 middle" evidence="3">
    <location>
        <begin position="418"/>
        <end position="490"/>
    </location>
</feature>
<accession>A0A059CI65</accession>
<evidence type="ECO:0000259" key="4">
    <source>
        <dbReference type="Pfam" id="PF23572"/>
    </source>
</evidence>
<dbReference type="OMA" id="YRNAHFK"/>
<organism evidence="5">
    <name type="scientific">Eucalyptus grandis</name>
    <name type="common">Flooded gum</name>
    <dbReference type="NCBI Taxonomy" id="71139"/>
    <lineage>
        <taxon>Eukaryota</taxon>
        <taxon>Viridiplantae</taxon>
        <taxon>Streptophyta</taxon>
        <taxon>Embryophyta</taxon>
        <taxon>Tracheophyta</taxon>
        <taxon>Spermatophyta</taxon>
        <taxon>Magnoliopsida</taxon>
        <taxon>eudicotyledons</taxon>
        <taxon>Gunneridae</taxon>
        <taxon>Pentapetalae</taxon>
        <taxon>rosids</taxon>
        <taxon>malvids</taxon>
        <taxon>Myrtales</taxon>
        <taxon>Myrtaceae</taxon>
        <taxon>Myrtoideae</taxon>
        <taxon>Eucalypteae</taxon>
        <taxon>Eucalyptus</taxon>
    </lineage>
</organism>
<dbReference type="InParanoid" id="A0A059CI65"/>
<name>A0A059CI65_EUCGR</name>
<dbReference type="eggNOG" id="ENOG502QTQD">
    <property type="taxonomic scope" value="Eukaryota"/>
</dbReference>
<dbReference type="InterPro" id="IPR055377">
    <property type="entry name" value="GH3_M"/>
</dbReference>
<evidence type="ECO:0000256" key="2">
    <source>
        <dbReference type="ARBA" id="ARBA00022598"/>
    </source>
</evidence>
<dbReference type="Pfam" id="PF03321">
    <property type="entry name" value="GH3"/>
    <property type="match status" value="1"/>
</dbReference>
<dbReference type="PANTHER" id="PTHR31901">
    <property type="entry name" value="GH3 DOMAIN-CONTAINING PROTEIN"/>
    <property type="match status" value="1"/>
</dbReference>
<evidence type="ECO:0000313" key="5">
    <source>
        <dbReference type="EMBL" id="KCW78148.1"/>
    </source>
</evidence>
<dbReference type="InterPro" id="IPR055378">
    <property type="entry name" value="GH3_C"/>
</dbReference>
<dbReference type="STRING" id="71139.A0A059CI65"/>
<comment type="similarity">
    <text evidence="1">Belongs to the IAA-amido conjugating enzyme family.</text>
</comment>
<evidence type="ECO:0000256" key="1">
    <source>
        <dbReference type="ARBA" id="ARBA00008068"/>
    </source>
</evidence>
<dbReference type="PANTHER" id="PTHR31901:SF5">
    <property type="entry name" value="JASMONOYL--L-AMINO ACID SYNTHETASE JAR1"/>
    <property type="match status" value="1"/>
</dbReference>
<sequence>MVNTQVLSTRGLPPALSLSLSFSTASVPIRVSLALYKISPSLPLTSASPPQRSYSTKRYRICSPSLVNMLEKMGTINLDSVIEEFEAMTIDAGRVQKETLKRILRENSNSEYLQSLGLAGRTDLESFRACVPIVTHKDLEHYIQRIADGDSAPILTGTPINTISLSSGTTQGKPKYVPFNDELFDTTMQIYQTSFAFRNREYPIEGGKALQFIYSSKQFKTKGGLAAGTATTNLFRSSQYKSTMKAMQSQCCSPDEVIFGPDFHQSLYCHLLCGLLYRDEVQFVSSTFAHSIVHAFRTFEQVWEELCNDIRYGVLTSRIAAPCIRAAMSKLLKPDPALADLIHKKCSGLINWYGLIPELFPNAKYIYGIMTGSMEPYLKKLRHYGGELPLLSADYGASEGWVGANVNPKLSPKSANFAVLPNIGYFEFIPLKECTDMLEAKPVGLTEVKVGQEYEILVTNSAGFYRYRLGDVVKVVSFHNKTPELQFICRRNLLLNINIDKNTEKDLQLAVEAAANLLAEDKREVMDFTSHVDRSKEPGHYVIFWEINGEASDDTLQECCNCLDRSFVDAGYVSSRKVNSIAPLELRVLRGGTFQKILDHYLGLGAAVSQFKTPRYVGPPNDAVLRILCGNVIKSYFSSAF</sequence>
<dbReference type="AlphaFoldDB" id="A0A059CI65"/>
<feature type="domain" description="GH3 C-terminal" evidence="4">
    <location>
        <begin position="505"/>
        <end position="617"/>
    </location>
</feature>
<dbReference type="GO" id="GO:0005737">
    <property type="term" value="C:cytoplasm"/>
    <property type="evidence" value="ECO:0000318"/>
    <property type="project" value="GO_Central"/>
</dbReference>
<dbReference type="Pfam" id="PF23571">
    <property type="entry name" value="GH3_M"/>
    <property type="match status" value="1"/>
</dbReference>